<dbReference type="Gene3D" id="3.40.47.10">
    <property type="match status" value="1"/>
</dbReference>
<dbReference type="Proteomes" id="UP000075320">
    <property type="component" value="Unassembled WGS sequence"/>
</dbReference>
<dbReference type="PANTHER" id="PTHR34069:SF2">
    <property type="entry name" value="BETA-KETOACYL-[ACYL-CARRIER-PROTEIN] SYNTHASE III"/>
    <property type="match status" value="1"/>
</dbReference>
<dbReference type="InterPro" id="IPR004655">
    <property type="entry name" value="FabH"/>
</dbReference>
<comment type="domain">
    <text evidence="13">The last Arg residue of the ACP-binding site is essential for the weak association between ACP/AcpP and FabH.</text>
</comment>
<dbReference type="GO" id="GO:0044550">
    <property type="term" value="P:secondary metabolite biosynthetic process"/>
    <property type="evidence" value="ECO:0007669"/>
    <property type="project" value="TreeGrafter"/>
</dbReference>
<dbReference type="EC" id="2.3.1.180" evidence="3 13"/>
<comment type="subcellular location">
    <subcellularLocation>
        <location evidence="13">Cytoplasm</location>
    </subcellularLocation>
</comment>
<dbReference type="UniPathway" id="UPA00094"/>
<name>A0A150WJG0_BDEBC</name>
<organism evidence="16 17">
    <name type="scientific">Bdellovibrio bacteriovorus</name>
    <dbReference type="NCBI Taxonomy" id="959"/>
    <lineage>
        <taxon>Bacteria</taxon>
        <taxon>Pseudomonadati</taxon>
        <taxon>Bdellovibrionota</taxon>
        <taxon>Bdellovibrionia</taxon>
        <taxon>Bdellovibrionales</taxon>
        <taxon>Pseudobdellovibrionaceae</taxon>
        <taxon>Bdellovibrio</taxon>
    </lineage>
</organism>
<feature type="active site" evidence="13">
    <location>
        <position position="258"/>
    </location>
</feature>
<dbReference type="CDD" id="cd00830">
    <property type="entry name" value="KAS_III"/>
    <property type="match status" value="1"/>
</dbReference>
<keyword evidence="5 13" id="KW-0444">Lipid biosynthesis</keyword>
<reference evidence="16 17" key="1">
    <citation type="submission" date="2016-03" db="EMBL/GenBank/DDBJ databases">
        <authorList>
            <person name="Ploux O."/>
        </authorList>
    </citation>
    <scope>NUCLEOTIDE SEQUENCE [LARGE SCALE GENOMIC DNA]</scope>
    <source>
        <strain evidence="16 17">R0</strain>
    </source>
</reference>
<dbReference type="SUPFAM" id="SSF53901">
    <property type="entry name" value="Thiolase-like"/>
    <property type="match status" value="1"/>
</dbReference>
<dbReference type="GO" id="GO:0006633">
    <property type="term" value="P:fatty acid biosynthetic process"/>
    <property type="evidence" value="ECO:0007669"/>
    <property type="project" value="UniProtKB-UniRule"/>
</dbReference>
<accession>A0A150WJG0</accession>
<evidence type="ECO:0000256" key="1">
    <source>
        <dbReference type="ARBA" id="ARBA00005194"/>
    </source>
</evidence>
<evidence type="ECO:0000256" key="4">
    <source>
        <dbReference type="ARBA" id="ARBA00022490"/>
    </source>
</evidence>
<dbReference type="EMBL" id="LUKE01000003">
    <property type="protein sequence ID" value="KYG63927.1"/>
    <property type="molecule type" value="Genomic_DNA"/>
</dbReference>
<evidence type="ECO:0000256" key="11">
    <source>
        <dbReference type="ARBA" id="ARBA00023315"/>
    </source>
</evidence>
<evidence type="ECO:0000256" key="12">
    <source>
        <dbReference type="ARBA" id="ARBA00051096"/>
    </source>
</evidence>
<comment type="catalytic activity">
    <reaction evidence="12">
        <text>malonyl-[ACP] + acetyl-CoA + H(+) = 3-oxobutanoyl-[ACP] + CO2 + CoA</text>
        <dbReference type="Rhea" id="RHEA:12080"/>
        <dbReference type="Rhea" id="RHEA-COMP:9623"/>
        <dbReference type="Rhea" id="RHEA-COMP:9625"/>
        <dbReference type="ChEBI" id="CHEBI:15378"/>
        <dbReference type="ChEBI" id="CHEBI:16526"/>
        <dbReference type="ChEBI" id="CHEBI:57287"/>
        <dbReference type="ChEBI" id="CHEBI:57288"/>
        <dbReference type="ChEBI" id="CHEBI:78449"/>
        <dbReference type="ChEBI" id="CHEBI:78450"/>
        <dbReference type="EC" id="2.3.1.180"/>
    </reaction>
    <physiologicalReaction direction="left-to-right" evidence="12">
        <dbReference type="Rhea" id="RHEA:12081"/>
    </physiologicalReaction>
</comment>
<dbReference type="HAMAP" id="MF_01815">
    <property type="entry name" value="FabH"/>
    <property type="match status" value="1"/>
</dbReference>
<gene>
    <name evidence="13" type="primary">fabH</name>
    <name evidence="16" type="ORF">AZI86_14025</name>
</gene>
<dbReference type="NCBIfam" id="TIGR00747">
    <property type="entry name" value="fabH"/>
    <property type="match status" value="1"/>
</dbReference>
<dbReference type="FunFam" id="3.40.47.10:FF:000004">
    <property type="entry name" value="3-oxoacyl-[acyl-carrier-protein] synthase 3"/>
    <property type="match status" value="1"/>
</dbReference>
<feature type="active site" evidence="13">
    <location>
        <position position="116"/>
    </location>
</feature>
<keyword evidence="17" id="KW-1185">Reference proteome</keyword>
<evidence type="ECO:0000256" key="8">
    <source>
        <dbReference type="ARBA" id="ARBA00023098"/>
    </source>
</evidence>
<dbReference type="PANTHER" id="PTHR34069">
    <property type="entry name" value="3-OXOACYL-[ACYL-CARRIER-PROTEIN] SYNTHASE 3"/>
    <property type="match status" value="1"/>
</dbReference>
<keyword evidence="10 13" id="KW-0511">Multifunctional enzyme</keyword>
<sequence>MAGMFRSRVAGIGSYLPEKVLSNFDLEKMVETSDSWIVERTGIERRHIAAPDQATSDLCLQASLRAIEDAKITVNDIDMIIVGTVTGDHPMPSTACYLQSKLGARKVFAFDVNAACSGFLYGLSIADQFIRTGMYKNILVCGAEVLSRYMNYKDRETCILFGDGAGAWIVTRANPGDTQIIESSHLHADGDLTELLTLPAGGSRIPQSHEAVEKGLNYMTMKGREIFKNAVRTMAQCCEEALAANNLSMDQVDWVVPHQANKRIIEAVAGQFDFPMERVIVYVQETGNTSAASIPLAFDWAVKTGKIKRGQTILLTAFGAGLTSGSLLMRY</sequence>
<feature type="region of interest" description="ACP-binding" evidence="13">
    <location>
        <begin position="259"/>
        <end position="263"/>
    </location>
</feature>
<comment type="similarity">
    <text evidence="2 13">Belongs to the thiolase-like superfamily. FabH family.</text>
</comment>
<comment type="caution">
    <text evidence="16">The sequence shown here is derived from an EMBL/GenBank/DDBJ whole genome shotgun (WGS) entry which is preliminary data.</text>
</comment>
<dbReference type="Pfam" id="PF08545">
    <property type="entry name" value="ACP_syn_III"/>
    <property type="match status" value="1"/>
</dbReference>
<keyword evidence="8 13" id="KW-0443">Lipid metabolism</keyword>
<evidence type="ECO:0000256" key="9">
    <source>
        <dbReference type="ARBA" id="ARBA00023160"/>
    </source>
</evidence>
<comment type="function">
    <text evidence="13">Catalyzes the condensation reaction of fatty acid synthesis by the addition to an acyl acceptor of two carbons from malonyl-ACP. Catalyzes the first condensation reaction which initiates fatty acid synthesis and may therefore play a role in governing the total rate of fatty acid production. Possesses both acetoacetyl-ACP synthase and acetyl transacylase activities. Its substrate specificity determines the biosynthesis of branched-chain and/or straight-chain of fatty acids.</text>
</comment>
<dbReference type="GO" id="GO:0033818">
    <property type="term" value="F:beta-ketoacyl-acyl-carrier-protein synthase III activity"/>
    <property type="evidence" value="ECO:0007669"/>
    <property type="project" value="UniProtKB-UniRule"/>
</dbReference>
<dbReference type="GO" id="GO:0005737">
    <property type="term" value="C:cytoplasm"/>
    <property type="evidence" value="ECO:0007669"/>
    <property type="project" value="UniProtKB-SubCell"/>
</dbReference>
<dbReference type="InterPro" id="IPR013751">
    <property type="entry name" value="ACP_syn_III_N"/>
</dbReference>
<dbReference type="InterPro" id="IPR013747">
    <property type="entry name" value="ACP_syn_III_C"/>
</dbReference>
<keyword evidence="4 13" id="KW-0963">Cytoplasm</keyword>
<evidence type="ECO:0000256" key="13">
    <source>
        <dbReference type="HAMAP-Rule" id="MF_01815"/>
    </source>
</evidence>
<evidence type="ECO:0000259" key="14">
    <source>
        <dbReference type="Pfam" id="PF08541"/>
    </source>
</evidence>
<evidence type="ECO:0000256" key="7">
    <source>
        <dbReference type="ARBA" id="ARBA00022832"/>
    </source>
</evidence>
<keyword evidence="11 13" id="KW-0012">Acyltransferase</keyword>
<evidence type="ECO:0000313" key="17">
    <source>
        <dbReference type="Proteomes" id="UP000075320"/>
    </source>
</evidence>
<dbReference type="GO" id="GO:0004315">
    <property type="term" value="F:3-oxoacyl-[acyl-carrier-protein] synthase activity"/>
    <property type="evidence" value="ECO:0007669"/>
    <property type="project" value="InterPro"/>
</dbReference>
<evidence type="ECO:0000256" key="5">
    <source>
        <dbReference type="ARBA" id="ARBA00022516"/>
    </source>
</evidence>
<dbReference type="NCBIfam" id="NF006829">
    <property type="entry name" value="PRK09352.1"/>
    <property type="match status" value="1"/>
</dbReference>
<comment type="pathway">
    <text evidence="1 13">Lipid metabolism; fatty acid biosynthesis.</text>
</comment>
<comment type="subunit">
    <text evidence="13">Homodimer.</text>
</comment>
<dbReference type="Pfam" id="PF08541">
    <property type="entry name" value="ACP_syn_III_C"/>
    <property type="match status" value="1"/>
</dbReference>
<keyword evidence="6 13" id="KW-0808">Transferase</keyword>
<keyword evidence="7 13" id="KW-0276">Fatty acid metabolism</keyword>
<dbReference type="InterPro" id="IPR016039">
    <property type="entry name" value="Thiolase-like"/>
</dbReference>
<evidence type="ECO:0000259" key="15">
    <source>
        <dbReference type="Pfam" id="PF08545"/>
    </source>
</evidence>
<dbReference type="OrthoDB" id="5289049at2"/>
<evidence type="ECO:0000256" key="2">
    <source>
        <dbReference type="ARBA" id="ARBA00008642"/>
    </source>
</evidence>
<dbReference type="AlphaFoldDB" id="A0A150WJG0"/>
<feature type="active site" evidence="13">
    <location>
        <position position="288"/>
    </location>
</feature>
<evidence type="ECO:0000256" key="6">
    <source>
        <dbReference type="ARBA" id="ARBA00022679"/>
    </source>
</evidence>
<dbReference type="RefSeq" id="WP_061835821.1">
    <property type="nucleotide sequence ID" value="NZ_LUKE01000003.1"/>
</dbReference>
<feature type="domain" description="Beta-ketoacyl-[acyl-carrier-protein] synthase III N-terminal" evidence="15">
    <location>
        <begin position="110"/>
        <end position="190"/>
    </location>
</feature>
<protein>
    <recommendedName>
        <fullName evidence="3 13">Beta-ketoacyl-[acyl-carrier-protein] synthase III</fullName>
        <shortName evidence="13">Beta-ketoacyl-ACP synthase III</shortName>
        <shortName evidence="13">KAS III</shortName>
        <ecNumber evidence="3 13">2.3.1.180</ecNumber>
    </recommendedName>
    <alternativeName>
        <fullName evidence="13">3-oxoacyl-[acyl-carrier-protein] synthase 3</fullName>
    </alternativeName>
    <alternativeName>
        <fullName evidence="13">3-oxoacyl-[acyl-carrier-protein] synthase III</fullName>
    </alternativeName>
</protein>
<proteinExistence type="inferred from homology"/>
<feature type="domain" description="Beta-ketoacyl-[acyl-carrier-protein] synthase III C-terminal" evidence="14">
    <location>
        <begin position="242"/>
        <end position="331"/>
    </location>
</feature>
<evidence type="ECO:0000256" key="3">
    <source>
        <dbReference type="ARBA" id="ARBA00012333"/>
    </source>
</evidence>
<evidence type="ECO:0000313" key="16">
    <source>
        <dbReference type="EMBL" id="KYG63927.1"/>
    </source>
</evidence>
<evidence type="ECO:0000256" key="10">
    <source>
        <dbReference type="ARBA" id="ARBA00023268"/>
    </source>
</evidence>
<keyword evidence="9 13" id="KW-0275">Fatty acid biosynthesis</keyword>